<dbReference type="InterPro" id="IPR003593">
    <property type="entry name" value="AAA+_ATPase"/>
</dbReference>
<dbReference type="SMART" id="SM00091">
    <property type="entry name" value="PAS"/>
    <property type="match status" value="1"/>
</dbReference>
<dbReference type="PROSITE" id="PS00688">
    <property type="entry name" value="SIGMA54_INTERACT_3"/>
    <property type="match status" value="1"/>
</dbReference>
<dbReference type="AlphaFoldDB" id="A0A4Y7RAI1"/>
<evidence type="ECO:0000259" key="12">
    <source>
        <dbReference type="PROSITE" id="PS51671"/>
    </source>
</evidence>
<dbReference type="GO" id="GO:0005524">
    <property type="term" value="F:ATP binding"/>
    <property type="evidence" value="ECO:0007669"/>
    <property type="project" value="UniProtKB-KW"/>
</dbReference>
<dbReference type="InterPro" id="IPR013767">
    <property type="entry name" value="PAS_fold"/>
</dbReference>
<dbReference type="PANTHER" id="PTHR32071">
    <property type="entry name" value="TRANSCRIPTIONAL REGULATORY PROTEIN"/>
    <property type="match status" value="1"/>
</dbReference>
<dbReference type="InterPro" id="IPR045865">
    <property type="entry name" value="ACT-like_dom_sf"/>
</dbReference>
<dbReference type="InterPro" id="IPR009057">
    <property type="entry name" value="Homeodomain-like_sf"/>
</dbReference>
<dbReference type="InterPro" id="IPR002912">
    <property type="entry name" value="ACT_dom"/>
</dbReference>
<dbReference type="Pfam" id="PF18024">
    <property type="entry name" value="HTH_50"/>
    <property type="match status" value="1"/>
</dbReference>
<name>A0A4Y7RAI1_9FIRM</name>
<dbReference type="NCBIfam" id="TIGR00229">
    <property type="entry name" value="sensory_box"/>
    <property type="match status" value="1"/>
</dbReference>
<dbReference type="PROSITE" id="PS50113">
    <property type="entry name" value="PAC"/>
    <property type="match status" value="1"/>
</dbReference>
<dbReference type="Proteomes" id="UP000298324">
    <property type="component" value="Unassembled WGS sequence"/>
</dbReference>
<proteinExistence type="predicted"/>
<dbReference type="InterPro" id="IPR025944">
    <property type="entry name" value="Sigma_54_int_dom_CS"/>
</dbReference>
<keyword evidence="1" id="KW-0547">Nucleotide-binding</keyword>
<dbReference type="SUPFAM" id="SSF46689">
    <property type="entry name" value="Homeodomain-like"/>
    <property type="match status" value="1"/>
</dbReference>
<dbReference type="Pfam" id="PF00989">
    <property type="entry name" value="PAS"/>
    <property type="match status" value="1"/>
</dbReference>
<dbReference type="InterPro" id="IPR025943">
    <property type="entry name" value="Sigma_54_int_dom_ATP-bd_2"/>
</dbReference>
<evidence type="ECO:0000256" key="3">
    <source>
        <dbReference type="ARBA" id="ARBA00022840"/>
    </source>
</evidence>
<dbReference type="SUPFAM" id="SSF55021">
    <property type="entry name" value="ACT-like"/>
    <property type="match status" value="1"/>
</dbReference>
<evidence type="ECO:0000259" key="11">
    <source>
        <dbReference type="PROSITE" id="PS50113"/>
    </source>
</evidence>
<dbReference type="Gene3D" id="1.10.8.60">
    <property type="match status" value="1"/>
</dbReference>
<dbReference type="FunFam" id="3.40.50.300:FF:000006">
    <property type="entry name" value="DNA-binding transcriptional regulator NtrC"/>
    <property type="match status" value="1"/>
</dbReference>
<evidence type="ECO:0000313" key="13">
    <source>
        <dbReference type="EMBL" id="TEB05988.1"/>
    </source>
</evidence>
<dbReference type="GO" id="GO:0003677">
    <property type="term" value="F:DNA binding"/>
    <property type="evidence" value="ECO:0007669"/>
    <property type="project" value="UniProtKB-KW"/>
</dbReference>
<evidence type="ECO:0000259" key="10">
    <source>
        <dbReference type="PROSITE" id="PS50112"/>
    </source>
</evidence>
<evidence type="ECO:0000256" key="2">
    <source>
        <dbReference type="ARBA" id="ARBA00022797"/>
    </source>
</evidence>
<keyword evidence="6" id="KW-0010">Activator</keyword>
<sequence length="529" mass="59166">MDNPRLWISFEDRVGFVFDISRVIFAWRLNIVSIEITRSGSLYVHIEKIETSELAGLMNELNGIPGVLEIYRVPMMPSEEREKKLQAILDTVSEGILSVDADGIITSINPVAEEIFRYTAAELLGRNIAGVLSSEVPILRCLKDGKPYNHLEISINTPKGRLNFLSTARPLKDDGENIIGAVACIKDMSDVKQLVYSMTKPAMTTFDDILGVSLPLKEALTLSRKVAQGNSTVLIRGESGTGKELFARAIHMASSRRNKPFVPVNCAALPDSLLESELFGYVEGAFTGAQKQGKLGLFEFANNGTILLDEIGEMSTHLQAKLLRVLQEGRVRRIGDRVENTVNVRVIAATNRNLENMITNGDFREDLYYRLNVVPVHIPPLRRRKEDIPILTDNLIQKFNHRLGKNIKKISSAAMDKLNKYNWPGNVRELENILERAMILAQDMEIKPEQIILDRTYAGEKEDVSPAHFPGNDENSDTLNTAVDGFEKQFIEQALLKYGSIRHTAKVLGVSHTTIMNKIKKYGLKVTPI</sequence>
<dbReference type="EMBL" id="QFGA01000002">
    <property type="protein sequence ID" value="TEB05988.1"/>
    <property type="molecule type" value="Genomic_DNA"/>
</dbReference>
<dbReference type="Gene3D" id="3.30.70.260">
    <property type="match status" value="1"/>
</dbReference>
<evidence type="ECO:0000256" key="7">
    <source>
        <dbReference type="ARBA" id="ARBA00023163"/>
    </source>
</evidence>
<dbReference type="InterPro" id="IPR000700">
    <property type="entry name" value="PAS-assoc_C"/>
</dbReference>
<evidence type="ECO:0000259" key="9">
    <source>
        <dbReference type="PROSITE" id="PS50045"/>
    </source>
</evidence>
<keyword evidence="3" id="KW-0067">ATP-binding</keyword>
<dbReference type="SUPFAM" id="SSF52540">
    <property type="entry name" value="P-loop containing nucleoside triphosphate hydrolases"/>
    <property type="match status" value="1"/>
</dbReference>
<comment type="caution">
    <text evidence="13">The sequence shown here is derived from an EMBL/GenBank/DDBJ whole genome shotgun (WGS) entry which is preliminary data.</text>
</comment>
<keyword evidence="7" id="KW-0804">Transcription</keyword>
<dbReference type="InterPro" id="IPR000014">
    <property type="entry name" value="PAS"/>
</dbReference>
<dbReference type="PROSITE" id="PS00675">
    <property type="entry name" value="SIGMA54_INTERACT_1"/>
    <property type="match status" value="1"/>
</dbReference>
<dbReference type="PROSITE" id="PS50045">
    <property type="entry name" value="SIGMA54_INTERACT_4"/>
    <property type="match status" value="1"/>
</dbReference>
<keyword evidence="4" id="KW-0805">Transcription regulation</keyword>
<accession>A0A4Y7RAI1</accession>
<dbReference type="CDD" id="cd00009">
    <property type="entry name" value="AAA"/>
    <property type="match status" value="1"/>
</dbReference>
<dbReference type="SMART" id="SM00382">
    <property type="entry name" value="AAA"/>
    <property type="match status" value="1"/>
</dbReference>
<keyword evidence="5" id="KW-0238">DNA-binding</keyword>
<evidence type="ECO:0000313" key="14">
    <source>
        <dbReference type="Proteomes" id="UP000298324"/>
    </source>
</evidence>
<keyword evidence="14" id="KW-1185">Reference proteome</keyword>
<dbReference type="Gene3D" id="3.40.50.300">
    <property type="entry name" value="P-loop containing nucleotide triphosphate hydrolases"/>
    <property type="match status" value="1"/>
</dbReference>
<dbReference type="InterPro" id="IPR025662">
    <property type="entry name" value="Sigma_54_int_dom_ATP-bd_1"/>
</dbReference>
<dbReference type="InterPro" id="IPR058031">
    <property type="entry name" value="AAA_lid_NorR"/>
</dbReference>
<dbReference type="InterPro" id="IPR030828">
    <property type="entry name" value="HTH_TyrR"/>
</dbReference>
<dbReference type="RefSeq" id="WP_134219975.1">
    <property type="nucleotide sequence ID" value="NZ_QFGA01000002.1"/>
</dbReference>
<organism evidence="13 14">
    <name type="scientific">Pelotomaculum schinkii</name>
    <dbReference type="NCBI Taxonomy" id="78350"/>
    <lineage>
        <taxon>Bacteria</taxon>
        <taxon>Bacillati</taxon>
        <taxon>Bacillota</taxon>
        <taxon>Clostridia</taxon>
        <taxon>Eubacteriales</taxon>
        <taxon>Desulfotomaculaceae</taxon>
        <taxon>Pelotomaculum</taxon>
    </lineage>
</organism>
<dbReference type="PROSITE" id="PS50112">
    <property type="entry name" value="PAS"/>
    <property type="match status" value="1"/>
</dbReference>
<protein>
    <recommendedName>
        <fullName evidence="8">HTH-type transcriptional regulatory protein TyrR</fullName>
    </recommendedName>
</protein>
<dbReference type="InterPro" id="IPR002078">
    <property type="entry name" value="Sigma_54_int"/>
</dbReference>
<feature type="domain" description="Sigma-54 factor interaction" evidence="9">
    <location>
        <begin position="209"/>
        <end position="439"/>
    </location>
</feature>
<reference evidence="13 14" key="1">
    <citation type="journal article" date="2018" name="Environ. Microbiol.">
        <title>Novel energy conservation strategies and behaviour of Pelotomaculum schinkii driving syntrophic propionate catabolism.</title>
        <authorList>
            <person name="Hidalgo-Ahumada C.A.P."/>
            <person name="Nobu M.K."/>
            <person name="Narihiro T."/>
            <person name="Tamaki H."/>
            <person name="Liu W.T."/>
            <person name="Kamagata Y."/>
            <person name="Stams A.J.M."/>
            <person name="Imachi H."/>
            <person name="Sousa D.Z."/>
        </authorList>
    </citation>
    <scope>NUCLEOTIDE SEQUENCE [LARGE SCALE GENOMIC DNA]</scope>
    <source>
        <strain evidence="13 14">HH</strain>
    </source>
</reference>
<dbReference type="InterPro" id="IPR035965">
    <property type="entry name" value="PAS-like_dom_sf"/>
</dbReference>
<dbReference type="PANTHER" id="PTHR32071:SF57">
    <property type="entry name" value="C4-DICARBOXYLATE TRANSPORT TRANSCRIPTIONAL REGULATORY PROTEIN DCTD"/>
    <property type="match status" value="1"/>
</dbReference>
<dbReference type="PROSITE" id="PS51671">
    <property type="entry name" value="ACT"/>
    <property type="match status" value="1"/>
</dbReference>
<dbReference type="SUPFAM" id="SSF55785">
    <property type="entry name" value="PYP-like sensor domain (PAS domain)"/>
    <property type="match status" value="1"/>
</dbReference>
<feature type="domain" description="PAS" evidence="10">
    <location>
        <begin position="81"/>
        <end position="127"/>
    </location>
</feature>
<dbReference type="Gene3D" id="1.10.10.60">
    <property type="entry name" value="Homeodomain-like"/>
    <property type="match status" value="1"/>
</dbReference>
<evidence type="ECO:0000256" key="1">
    <source>
        <dbReference type="ARBA" id="ARBA00022741"/>
    </source>
</evidence>
<evidence type="ECO:0000256" key="5">
    <source>
        <dbReference type="ARBA" id="ARBA00023125"/>
    </source>
</evidence>
<feature type="domain" description="PAC" evidence="11">
    <location>
        <begin position="149"/>
        <end position="200"/>
    </location>
</feature>
<evidence type="ECO:0000256" key="6">
    <source>
        <dbReference type="ARBA" id="ARBA00023159"/>
    </source>
</evidence>
<evidence type="ECO:0000256" key="4">
    <source>
        <dbReference type="ARBA" id="ARBA00023015"/>
    </source>
</evidence>
<dbReference type="Pfam" id="PF25601">
    <property type="entry name" value="AAA_lid_14"/>
    <property type="match status" value="1"/>
</dbReference>
<dbReference type="Gene3D" id="3.30.450.20">
    <property type="entry name" value="PAS domain"/>
    <property type="match status" value="1"/>
</dbReference>
<dbReference type="InterPro" id="IPR027417">
    <property type="entry name" value="P-loop_NTPase"/>
</dbReference>
<keyword evidence="2" id="KW-0058">Aromatic hydrocarbons catabolism</keyword>
<dbReference type="CDD" id="cd00130">
    <property type="entry name" value="PAS"/>
    <property type="match status" value="1"/>
</dbReference>
<evidence type="ECO:0000256" key="8">
    <source>
        <dbReference type="ARBA" id="ARBA00029500"/>
    </source>
</evidence>
<gene>
    <name evidence="13" type="primary">tyrR</name>
    <name evidence="13" type="ORF">Psch_03030</name>
</gene>
<dbReference type="PROSITE" id="PS00676">
    <property type="entry name" value="SIGMA54_INTERACT_2"/>
    <property type="match status" value="1"/>
</dbReference>
<dbReference type="NCBIfam" id="TIGR04381">
    <property type="entry name" value="HTH_TypR"/>
    <property type="match status" value="1"/>
</dbReference>
<dbReference type="GO" id="GO:0006355">
    <property type="term" value="P:regulation of DNA-templated transcription"/>
    <property type="evidence" value="ECO:0007669"/>
    <property type="project" value="InterPro"/>
</dbReference>
<feature type="domain" description="ACT" evidence="12">
    <location>
        <begin position="5"/>
        <end position="75"/>
    </location>
</feature>
<dbReference type="Pfam" id="PF00158">
    <property type="entry name" value="Sigma54_activat"/>
    <property type="match status" value="1"/>
</dbReference>